<keyword evidence="3" id="KW-1185">Reference proteome</keyword>
<feature type="domain" description="BFD-like [2Fe-2S]-binding" evidence="1">
    <location>
        <begin position="13"/>
        <end position="58"/>
    </location>
</feature>
<evidence type="ECO:0000313" key="3">
    <source>
        <dbReference type="Proteomes" id="UP001597106"/>
    </source>
</evidence>
<sequence length="69" mass="7351">MADLLENDPREVLCSCSGTTRGLIIELVRQGKDLDGISRYSGALSGCAGCEWEITELVTSLQSQSTDSA</sequence>
<dbReference type="RefSeq" id="WP_338655775.1">
    <property type="nucleotide sequence ID" value="NZ_JBHTJW010000002.1"/>
</dbReference>
<dbReference type="Pfam" id="PF04324">
    <property type="entry name" value="Fer2_BFD"/>
    <property type="match status" value="1"/>
</dbReference>
<comment type="caution">
    <text evidence="2">The sequence shown here is derived from an EMBL/GenBank/DDBJ whole genome shotgun (WGS) entry which is preliminary data.</text>
</comment>
<organism evidence="2 3">
    <name type="scientific">Methylophilus glucosoxydans</name>
    <dbReference type="NCBI Taxonomy" id="752553"/>
    <lineage>
        <taxon>Bacteria</taxon>
        <taxon>Pseudomonadati</taxon>
        <taxon>Pseudomonadota</taxon>
        <taxon>Betaproteobacteria</taxon>
        <taxon>Nitrosomonadales</taxon>
        <taxon>Methylophilaceae</taxon>
        <taxon>Methylophilus</taxon>
    </lineage>
</organism>
<evidence type="ECO:0000259" key="1">
    <source>
        <dbReference type="Pfam" id="PF04324"/>
    </source>
</evidence>
<protein>
    <submittedName>
        <fullName evidence="2">(2Fe-2S)-binding protein</fullName>
    </submittedName>
</protein>
<dbReference type="InterPro" id="IPR041854">
    <property type="entry name" value="BFD-like_2Fe2S-bd_dom_sf"/>
</dbReference>
<name>A0ABW3GEH6_9PROT</name>
<dbReference type="Proteomes" id="UP001597106">
    <property type="component" value="Unassembled WGS sequence"/>
</dbReference>
<proteinExistence type="predicted"/>
<reference evidence="3" key="1">
    <citation type="journal article" date="2019" name="Int. J. Syst. Evol. Microbiol.">
        <title>The Global Catalogue of Microorganisms (GCM) 10K type strain sequencing project: providing services to taxonomists for standard genome sequencing and annotation.</title>
        <authorList>
            <consortium name="The Broad Institute Genomics Platform"/>
            <consortium name="The Broad Institute Genome Sequencing Center for Infectious Disease"/>
            <person name="Wu L."/>
            <person name="Ma J."/>
        </authorList>
    </citation>
    <scope>NUCLEOTIDE SEQUENCE [LARGE SCALE GENOMIC DNA]</scope>
    <source>
        <strain evidence="3">CCUG 59685</strain>
    </source>
</reference>
<dbReference type="Gene3D" id="1.10.10.1100">
    <property type="entry name" value="BFD-like [2Fe-2S]-binding domain"/>
    <property type="match status" value="1"/>
</dbReference>
<evidence type="ECO:0000313" key="2">
    <source>
        <dbReference type="EMBL" id="MFD0928930.1"/>
    </source>
</evidence>
<gene>
    <name evidence="2" type="ORF">ACFQ1T_03975</name>
</gene>
<accession>A0ABW3GEH6</accession>
<dbReference type="EMBL" id="JBHTJW010000002">
    <property type="protein sequence ID" value="MFD0928930.1"/>
    <property type="molecule type" value="Genomic_DNA"/>
</dbReference>
<dbReference type="InterPro" id="IPR007419">
    <property type="entry name" value="BFD-like_2Fe2S-bd_dom"/>
</dbReference>